<accession>A0A4R3XSN2</accession>
<gene>
    <name evidence="1" type="ORF">EDC63_12716</name>
</gene>
<sequence>MRDFTKFIVEDFTYNKCYDTLQTRSILGMIFI</sequence>
<dbReference type="Proteomes" id="UP000295367">
    <property type="component" value="Unassembled WGS sequence"/>
</dbReference>
<evidence type="ECO:0000313" key="1">
    <source>
        <dbReference type="EMBL" id="TCV81058.1"/>
    </source>
</evidence>
<name>A0A4R3XSN2_9PROT</name>
<protein>
    <submittedName>
        <fullName evidence="1">Uncharacterized protein</fullName>
    </submittedName>
</protein>
<evidence type="ECO:0000313" key="2">
    <source>
        <dbReference type="Proteomes" id="UP000295367"/>
    </source>
</evidence>
<dbReference type="AlphaFoldDB" id="A0A4R3XSN2"/>
<reference evidence="1 2" key="1">
    <citation type="submission" date="2019-03" db="EMBL/GenBank/DDBJ databases">
        <title>Genomic Encyclopedia of Type Strains, Phase IV (KMG-IV): sequencing the most valuable type-strain genomes for metagenomic binning, comparative biology and taxonomic classification.</title>
        <authorList>
            <person name="Goeker M."/>
        </authorList>
    </citation>
    <scope>NUCLEOTIDE SEQUENCE [LARGE SCALE GENOMIC DNA]</scope>
    <source>
        <strain evidence="1 2">DSM 100309</strain>
    </source>
</reference>
<proteinExistence type="predicted"/>
<organism evidence="1 2">
    <name type="scientific">Sulfurirhabdus autotrophica</name>
    <dbReference type="NCBI Taxonomy" id="1706046"/>
    <lineage>
        <taxon>Bacteria</taxon>
        <taxon>Pseudomonadati</taxon>
        <taxon>Pseudomonadota</taxon>
        <taxon>Betaproteobacteria</taxon>
        <taxon>Nitrosomonadales</taxon>
        <taxon>Sulfuricellaceae</taxon>
        <taxon>Sulfurirhabdus</taxon>
    </lineage>
</organism>
<keyword evidence="2" id="KW-1185">Reference proteome</keyword>
<comment type="caution">
    <text evidence="1">The sequence shown here is derived from an EMBL/GenBank/DDBJ whole genome shotgun (WGS) entry which is preliminary data.</text>
</comment>
<dbReference type="EMBL" id="SMCO01000027">
    <property type="protein sequence ID" value="TCV81058.1"/>
    <property type="molecule type" value="Genomic_DNA"/>
</dbReference>